<keyword evidence="12" id="KW-0378">Hydrolase</keyword>
<feature type="transmembrane region" description="Helical" evidence="9">
    <location>
        <begin position="162"/>
        <end position="186"/>
    </location>
</feature>
<dbReference type="AlphaFoldDB" id="A0A7T1AJZ3"/>
<evidence type="ECO:0000256" key="4">
    <source>
        <dbReference type="ARBA" id="ARBA00022692"/>
    </source>
</evidence>
<feature type="transmembrane region" description="Helical" evidence="9">
    <location>
        <begin position="31"/>
        <end position="56"/>
    </location>
</feature>
<evidence type="ECO:0000256" key="5">
    <source>
        <dbReference type="ARBA" id="ARBA00022741"/>
    </source>
</evidence>
<dbReference type="FunFam" id="3.40.50.300:FF:000221">
    <property type="entry name" value="Multidrug ABC transporter ATP-binding protein"/>
    <property type="match status" value="1"/>
</dbReference>
<dbReference type="EMBL" id="CP065383">
    <property type="protein sequence ID" value="QPM67318.1"/>
    <property type="molecule type" value="Genomic_DNA"/>
</dbReference>
<accession>A0A7T1AJZ3</accession>
<feature type="domain" description="ABC transmembrane type-1" evidence="11">
    <location>
        <begin position="32"/>
        <end position="341"/>
    </location>
</feature>
<dbReference type="KEGG" id="alam:RT761_00519"/>
<dbReference type="GO" id="GO:0016887">
    <property type="term" value="F:ATP hydrolysis activity"/>
    <property type="evidence" value="ECO:0007669"/>
    <property type="project" value="InterPro"/>
</dbReference>
<evidence type="ECO:0000256" key="7">
    <source>
        <dbReference type="ARBA" id="ARBA00022989"/>
    </source>
</evidence>
<evidence type="ECO:0000259" key="10">
    <source>
        <dbReference type="PROSITE" id="PS50893"/>
    </source>
</evidence>
<dbReference type="InterPro" id="IPR027417">
    <property type="entry name" value="P-loop_NTPase"/>
</dbReference>
<keyword evidence="13" id="KW-1185">Reference proteome</keyword>
<organism evidence="12 13">
    <name type="scientific">Atribacter laminatus</name>
    <dbReference type="NCBI Taxonomy" id="2847778"/>
    <lineage>
        <taxon>Bacteria</taxon>
        <taxon>Pseudomonadati</taxon>
        <taxon>Atribacterota</taxon>
        <taxon>Atribacteria</taxon>
        <taxon>Atribacterales</taxon>
        <taxon>Atribacteraceae</taxon>
        <taxon>Atribacter</taxon>
    </lineage>
</organism>
<dbReference type="InterPro" id="IPR011527">
    <property type="entry name" value="ABC1_TM_dom"/>
</dbReference>
<protein>
    <submittedName>
        <fullName evidence="12">Multidrug export ATP-binding/permease protein</fullName>
        <ecNumber evidence="12">3.6.3.-</ecNumber>
    </submittedName>
</protein>
<dbReference type="GO" id="GO:0140359">
    <property type="term" value="F:ABC-type transporter activity"/>
    <property type="evidence" value="ECO:0007669"/>
    <property type="project" value="InterPro"/>
</dbReference>
<reference evidence="12 13" key="1">
    <citation type="journal article" date="2021" name="Nat. Commun.">
        <title>Isolation of a member of the candidate phylum Atribacteria reveals a unique cell membrane structure.</title>
        <authorList>
            <person name="Taiki K."/>
            <person name="Nobu M.K."/>
            <person name="Kusada H."/>
            <person name="Meng X.-Y."/>
            <person name="Hosoki N."/>
            <person name="Uematsu K."/>
            <person name="Yoshioka H."/>
            <person name="Kamagata Y."/>
            <person name="Tamaki H."/>
        </authorList>
    </citation>
    <scope>NUCLEOTIDE SEQUENCE [LARGE SCALE GENOMIC DNA]</scope>
    <source>
        <strain evidence="12 13">RT761</strain>
    </source>
</reference>
<dbReference type="PANTHER" id="PTHR24221">
    <property type="entry name" value="ATP-BINDING CASSETTE SUB-FAMILY B"/>
    <property type="match status" value="1"/>
</dbReference>
<evidence type="ECO:0000313" key="13">
    <source>
        <dbReference type="Proteomes" id="UP000594463"/>
    </source>
</evidence>
<dbReference type="Pfam" id="PF00664">
    <property type="entry name" value="ABC_membrane"/>
    <property type="match status" value="1"/>
</dbReference>
<evidence type="ECO:0000256" key="3">
    <source>
        <dbReference type="ARBA" id="ARBA00022475"/>
    </source>
</evidence>
<evidence type="ECO:0000256" key="1">
    <source>
        <dbReference type="ARBA" id="ARBA00004651"/>
    </source>
</evidence>
<dbReference type="InterPro" id="IPR039421">
    <property type="entry name" value="Type_1_exporter"/>
</dbReference>
<name>A0A7T1AJZ3_ATRLM</name>
<dbReference type="PROSITE" id="PS50929">
    <property type="entry name" value="ABC_TM1F"/>
    <property type="match status" value="1"/>
</dbReference>
<evidence type="ECO:0000256" key="6">
    <source>
        <dbReference type="ARBA" id="ARBA00022840"/>
    </source>
</evidence>
<sequence length="615" mass="70060">MKKVHFLHSFLRGFSPLSFLKIFTTQEKRQMFILLFLMILMGLFQAIGVASILPFMNLVLNPEMVETNQWLKWFYQWGNFQNLQSFVITVGFITLGIIILANAISALTVWMRLRFTWRNNHLLSQKLLYSYLSRPYSFFLNRNSADLGKNVLSEVQQLTNGFLIPFFTMISDLFVVLFVLLLLFFVNPSTTLVTLLLLGVPYFIVYWLNRRRLGITGVQRIRTNRERYTSVNEAFGGIKDLKLMGRESYYFKKFSSASHLFSNLMISHSLIGSLPRFALETIAFGGIIVLVLYLLRTGGSASEIIPMVSLYAFAGYRLMPALQQFFLSLTQVRFNYPTVLKVTEELSGAEQVVPEGIQNFVDKPPLPFQKEIRLERVNFYYPEVKEPVLRDISLTIPWRTSVAFVGPTGSGKTTTVDLILGLLDPTSGEILIDGIPLTNGNKANWQENLGYVPQQIFLSDDTVTNNIAFGIPEQIIDHQAVELAARTAGIHDFIINELPKDYQTIVGERGIRLSGGQRQRIGIARALYHDPEVLVLDEATSSLDVITEEMVYQAIENLSKMKTLIIIAHRLSTVRNCDTIYLIDRGSIIAQGKFDVLANENPQFQEIVRKYDRHN</sequence>
<keyword evidence="2" id="KW-0813">Transport</keyword>
<evidence type="ECO:0000259" key="11">
    <source>
        <dbReference type="PROSITE" id="PS50929"/>
    </source>
</evidence>
<dbReference type="GO" id="GO:0005524">
    <property type="term" value="F:ATP binding"/>
    <property type="evidence" value="ECO:0007669"/>
    <property type="project" value="UniProtKB-KW"/>
</dbReference>
<evidence type="ECO:0000256" key="2">
    <source>
        <dbReference type="ARBA" id="ARBA00022448"/>
    </source>
</evidence>
<dbReference type="PANTHER" id="PTHR24221:SF654">
    <property type="entry name" value="ATP-BINDING CASSETTE SUB-FAMILY B MEMBER 6"/>
    <property type="match status" value="1"/>
</dbReference>
<dbReference type="PROSITE" id="PS50893">
    <property type="entry name" value="ABC_TRANSPORTER_2"/>
    <property type="match status" value="1"/>
</dbReference>
<proteinExistence type="predicted"/>
<dbReference type="InterPro" id="IPR003593">
    <property type="entry name" value="AAA+_ATPase"/>
</dbReference>
<feature type="transmembrane region" description="Helical" evidence="9">
    <location>
        <begin position="192"/>
        <end position="209"/>
    </location>
</feature>
<keyword evidence="6 12" id="KW-0067">ATP-binding</keyword>
<dbReference type="RefSeq" id="WP_218112529.1">
    <property type="nucleotide sequence ID" value="NZ_CP065383.1"/>
</dbReference>
<comment type="subcellular location">
    <subcellularLocation>
        <location evidence="1">Cell membrane</location>
        <topology evidence="1">Multi-pass membrane protein</topology>
    </subcellularLocation>
</comment>
<dbReference type="SMART" id="SM00382">
    <property type="entry name" value="AAA"/>
    <property type="match status" value="1"/>
</dbReference>
<keyword evidence="3" id="KW-1003">Cell membrane</keyword>
<keyword evidence="8 9" id="KW-0472">Membrane</keyword>
<evidence type="ECO:0000256" key="8">
    <source>
        <dbReference type="ARBA" id="ARBA00023136"/>
    </source>
</evidence>
<keyword evidence="5" id="KW-0547">Nucleotide-binding</keyword>
<dbReference type="Gene3D" id="3.40.50.300">
    <property type="entry name" value="P-loop containing nucleotide triphosphate hydrolases"/>
    <property type="match status" value="1"/>
</dbReference>
<feature type="transmembrane region" description="Helical" evidence="9">
    <location>
        <begin position="277"/>
        <end position="295"/>
    </location>
</feature>
<dbReference type="EC" id="3.6.3.-" evidence="12"/>
<feature type="domain" description="ABC transporter" evidence="10">
    <location>
        <begin position="372"/>
        <end position="610"/>
    </location>
</feature>
<dbReference type="SUPFAM" id="SSF90123">
    <property type="entry name" value="ABC transporter transmembrane region"/>
    <property type="match status" value="1"/>
</dbReference>
<dbReference type="GO" id="GO:0034040">
    <property type="term" value="F:ATPase-coupled lipid transmembrane transporter activity"/>
    <property type="evidence" value="ECO:0007669"/>
    <property type="project" value="TreeGrafter"/>
</dbReference>
<dbReference type="InterPro" id="IPR036640">
    <property type="entry name" value="ABC1_TM_sf"/>
</dbReference>
<evidence type="ECO:0000313" key="12">
    <source>
        <dbReference type="EMBL" id="QPM67318.1"/>
    </source>
</evidence>
<dbReference type="Gene3D" id="1.20.1560.10">
    <property type="entry name" value="ABC transporter type 1, transmembrane domain"/>
    <property type="match status" value="1"/>
</dbReference>
<dbReference type="GO" id="GO:0005886">
    <property type="term" value="C:plasma membrane"/>
    <property type="evidence" value="ECO:0007669"/>
    <property type="project" value="UniProtKB-SubCell"/>
</dbReference>
<dbReference type="InterPro" id="IPR003439">
    <property type="entry name" value="ABC_transporter-like_ATP-bd"/>
</dbReference>
<keyword evidence="7 9" id="KW-1133">Transmembrane helix</keyword>
<dbReference type="InterPro" id="IPR017871">
    <property type="entry name" value="ABC_transporter-like_CS"/>
</dbReference>
<feature type="transmembrane region" description="Helical" evidence="9">
    <location>
        <begin position="86"/>
        <end position="110"/>
    </location>
</feature>
<dbReference type="PROSITE" id="PS00211">
    <property type="entry name" value="ABC_TRANSPORTER_1"/>
    <property type="match status" value="1"/>
</dbReference>
<dbReference type="Pfam" id="PF00005">
    <property type="entry name" value="ABC_tran"/>
    <property type="match status" value="1"/>
</dbReference>
<keyword evidence="4 9" id="KW-0812">Transmembrane</keyword>
<gene>
    <name evidence="12" type="ORF">RT761_00519</name>
</gene>
<dbReference type="Proteomes" id="UP000594463">
    <property type="component" value="Chromosome"/>
</dbReference>
<dbReference type="SUPFAM" id="SSF52540">
    <property type="entry name" value="P-loop containing nucleoside triphosphate hydrolases"/>
    <property type="match status" value="1"/>
</dbReference>
<evidence type="ECO:0000256" key="9">
    <source>
        <dbReference type="SAM" id="Phobius"/>
    </source>
</evidence>